<feature type="domain" description="HTH myb-type" evidence="6">
    <location>
        <begin position="62"/>
        <end position="116"/>
    </location>
</feature>
<dbReference type="RefSeq" id="XP_021273527.1">
    <property type="nucleotide sequence ID" value="XM_021417852.1"/>
</dbReference>
<evidence type="ECO:0000256" key="3">
    <source>
        <dbReference type="ARBA" id="ARBA00023125"/>
    </source>
</evidence>
<evidence type="ECO:0000259" key="6">
    <source>
        <dbReference type="PROSITE" id="PS51294"/>
    </source>
</evidence>
<dbReference type="PANTHER" id="PTHR47999">
    <property type="entry name" value="TRANSCRIPTION FACTOR MYB8-RELATED-RELATED"/>
    <property type="match status" value="1"/>
</dbReference>
<dbReference type="InterPro" id="IPR015495">
    <property type="entry name" value="Myb_TF_plants"/>
</dbReference>
<feature type="domain" description="HTH myb-type" evidence="6">
    <location>
        <begin position="9"/>
        <end position="61"/>
    </location>
</feature>
<dbReference type="SMART" id="SM00717">
    <property type="entry name" value="SANT"/>
    <property type="match status" value="2"/>
</dbReference>
<dbReference type="SUPFAM" id="SSF46689">
    <property type="entry name" value="Homeodomain-like"/>
    <property type="match status" value="1"/>
</dbReference>
<evidence type="ECO:0000259" key="5">
    <source>
        <dbReference type="PROSITE" id="PS50090"/>
    </source>
</evidence>
<keyword evidence="2" id="KW-0677">Repeat</keyword>
<evidence type="ECO:0000256" key="4">
    <source>
        <dbReference type="ARBA" id="ARBA00023242"/>
    </source>
</evidence>
<name>A0A6J0ZFS5_9ROSI</name>
<evidence type="ECO:0000313" key="8">
    <source>
        <dbReference type="RefSeq" id="XP_021273527.1"/>
    </source>
</evidence>
<evidence type="ECO:0000256" key="2">
    <source>
        <dbReference type="ARBA" id="ARBA00022737"/>
    </source>
</evidence>
<proteinExistence type="predicted"/>
<organism evidence="7 8">
    <name type="scientific">Herrania umbratica</name>
    <dbReference type="NCBI Taxonomy" id="108875"/>
    <lineage>
        <taxon>Eukaryota</taxon>
        <taxon>Viridiplantae</taxon>
        <taxon>Streptophyta</taxon>
        <taxon>Embryophyta</taxon>
        <taxon>Tracheophyta</taxon>
        <taxon>Spermatophyta</taxon>
        <taxon>Magnoliopsida</taxon>
        <taxon>eudicotyledons</taxon>
        <taxon>Gunneridae</taxon>
        <taxon>Pentapetalae</taxon>
        <taxon>rosids</taxon>
        <taxon>malvids</taxon>
        <taxon>Malvales</taxon>
        <taxon>Malvaceae</taxon>
        <taxon>Byttnerioideae</taxon>
        <taxon>Herrania</taxon>
    </lineage>
</organism>
<dbReference type="InterPro" id="IPR017930">
    <property type="entry name" value="Myb_dom"/>
</dbReference>
<reference evidence="8" key="1">
    <citation type="submission" date="2025-08" db="UniProtKB">
        <authorList>
            <consortium name="RefSeq"/>
        </authorList>
    </citation>
    <scope>IDENTIFICATION</scope>
    <source>
        <tissue evidence="8">Leaf</tissue>
    </source>
</reference>
<feature type="domain" description="Myb-like" evidence="5">
    <location>
        <begin position="62"/>
        <end position="112"/>
    </location>
</feature>
<accession>A0A6J0ZFS5</accession>
<dbReference type="PROSITE" id="PS50090">
    <property type="entry name" value="MYB_LIKE"/>
    <property type="match status" value="2"/>
</dbReference>
<gene>
    <name evidence="8" type="primary">LOC110408776</name>
</gene>
<dbReference type="PANTHER" id="PTHR47999:SF80">
    <property type="entry name" value="MYB-RELATED PROTEIN MYB4-LIKE"/>
    <property type="match status" value="1"/>
</dbReference>
<dbReference type="OrthoDB" id="2143914at2759"/>
<dbReference type="InterPro" id="IPR009057">
    <property type="entry name" value="Homeodomain-like_sf"/>
</dbReference>
<dbReference type="Gene3D" id="1.10.10.60">
    <property type="entry name" value="Homeodomain-like"/>
    <property type="match status" value="2"/>
</dbReference>
<dbReference type="CDD" id="cd00167">
    <property type="entry name" value="SANT"/>
    <property type="match status" value="2"/>
</dbReference>
<sequence>MGRKPCRLKEGVNKGAWSVQEDKILTNYIELHGEGKWNTLPQKAGLNRCGKSCRLRWMNYLRPGIKRGNISPDEEDLIIRLHRLLGNRWSLIAGRLPGRTDNEIKNYWNSVLSKKLNGDASKPSNMQCECEGEESVEKYRSGSTPNVIAPKARRCTRTLISLVKGNHLSNNPCLAPPTPADDELMLESQKDEVQMPNVEDEALIDSELYMPNTLDYLDFSQTRIEDMFENGNMLESELAPMLEMELDNLTSLLGLEDEWRELDVENDQ</sequence>
<keyword evidence="3" id="KW-0238">DNA-binding</keyword>
<feature type="domain" description="Myb-like" evidence="5">
    <location>
        <begin position="9"/>
        <end position="61"/>
    </location>
</feature>
<dbReference type="FunFam" id="1.10.10.60:FF:000001">
    <property type="entry name" value="MYB-related transcription factor"/>
    <property type="match status" value="1"/>
</dbReference>
<dbReference type="Pfam" id="PF00249">
    <property type="entry name" value="Myb_DNA-binding"/>
    <property type="match status" value="2"/>
</dbReference>
<evidence type="ECO:0000313" key="7">
    <source>
        <dbReference type="Proteomes" id="UP000504621"/>
    </source>
</evidence>
<dbReference type="AlphaFoldDB" id="A0A6J0ZFS5"/>
<keyword evidence="4" id="KW-0539">Nucleus</keyword>
<dbReference type="Proteomes" id="UP000504621">
    <property type="component" value="Unplaced"/>
</dbReference>
<dbReference type="GO" id="GO:0005634">
    <property type="term" value="C:nucleus"/>
    <property type="evidence" value="ECO:0007669"/>
    <property type="project" value="UniProtKB-SubCell"/>
</dbReference>
<comment type="subcellular location">
    <subcellularLocation>
        <location evidence="1">Nucleus</location>
    </subcellularLocation>
</comment>
<dbReference type="GeneID" id="110408776"/>
<dbReference type="GO" id="GO:0003677">
    <property type="term" value="F:DNA binding"/>
    <property type="evidence" value="ECO:0007669"/>
    <property type="project" value="UniProtKB-KW"/>
</dbReference>
<evidence type="ECO:0000256" key="1">
    <source>
        <dbReference type="ARBA" id="ARBA00004123"/>
    </source>
</evidence>
<keyword evidence="7" id="KW-1185">Reference proteome</keyword>
<dbReference type="InterPro" id="IPR001005">
    <property type="entry name" value="SANT/Myb"/>
</dbReference>
<dbReference type="PROSITE" id="PS51294">
    <property type="entry name" value="HTH_MYB"/>
    <property type="match status" value="2"/>
</dbReference>
<protein>
    <submittedName>
        <fullName evidence="8">Transcription factor MYB23-like</fullName>
    </submittedName>
</protein>